<evidence type="ECO:0000313" key="3">
    <source>
        <dbReference type="Proteomes" id="UP000002613"/>
    </source>
</evidence>
<dbReference type="EMBL" id="CP001899">
    <property type="protein sequence ID" value="ADC64832.1"/>
    <property type="molecule type" value="Genomic_DNA"/>
</dbReference>
<gene>
    <name evidence="2" type="ordered locus">Ferp_0661</name>
</gene>
<dbReference type="InterPro" id="IPR013783">
    <property type="entry name" value="Ig-like_fold"/>
</dbReference>
<accession>D3S3J9</accession>
<evidence type="ECO:0000256" key="1">
    <source>
        <dbReference type="SAM" id="Phobius"/>
    </source>
</evidence>
<dbReference type="GeneID" id="8778165"/>
<dbReference type="Gene3D" id="2.60.40.10">
    <property type="entry name" value="Immunoglobulins"/>
    <property type="match status" value="1"/>
</dbReference>
<evidence type="ECO:0000313" key="2">
    <source>
        <dbReference type="EMBL" id="ADC64832.1"/>
    </source>
</evidence>
<evidence type="ECO:0008006" key="4">
    <source>
        <dbReference type="Google" id="ProtNLM"/>
    </source>
</evidence>
<organism evidence="2 3">
    <name type="scientific">Ferroglobus placidus (strain DSM 10642 / AEDII12DO)</name>
    <dbReference type="NCBI Taxonomy" id="589924"/>
    <lineage>
        <taxon>Archaea</taxon>
        <taxon>Methanobacteriati</taxon>
        <taxon>Methanobacteriota</taxon>
        <taxon>Archaeoglobi</taxon>
        <taxon>Archaeoglobales</taxon>
        <taxon>Archaeoglobaceae</taxon>
        <taxon>Ferroglobus</taxon>
    </lineage>
</organism>
<dbReference type="PaxDb" id="589924-Ferp_0661"/>
<keyword evidence="1" id="KW-0472">Membrane</keyword>
<sequence length="601" mass="68399">MNVRILLSILIACFLSFPASAISEVNVKFVSYVKDFGLYVEEKPLYGKNDEVKVYVDAKGVNHFRAYSVDFAFVIYDPEGYPVLGALEHKEGTGWEDEVYAVYTFKIPENWINGKYKLDVYVFDVLNTTATYQEYKSFVDRLIEKGEASISVKEKSRKDVDYVKKTVYFTVVDYVPPKVYLFDSHLKAKELPPGMNNSLIFTAFNSGEKPAKFYVWLYIDGKKVSKKKVEIGAKKYLRVEFEIPQLEVGKHRIEVVPEWNNVVYAKGLPIYVPPIVFDKPVLISEIGKGFIVLSKNNYVLGSGGVSNEKQGNPSFPTGEYDMNRDNAAKMITNILAYTWQKVNGKGDIDVALYIKSDDRAEKVLPELLEYISKISGAPIKYKGVVSKDELEDVDVLFYVSPHPDLSDLEEFVKKGGILIVDVSTYWLQISYPYDFREVEDLYRSFFDFSSLNKTVFIKLVTELKLPPELKYENLTLSDFLVNVGEEVKISFDVKNVGGPGKVPISVFVNDEEVYNETVEFFPNEQKHIELTYVPQKEGAYKVTVDGISKVFFAKEIKKENVTAKEKATPKPEMKRRENAALVVALVGILAVLIAIRLYLRK</sequence>
<dbReference type="OrthoDB" id="51629at2157"/>
<proteinExistence type="predicted"/>
<dbReference type="KEGG" id="fpl:Ferp_0661"/>
<feature type="transmembrane region" description="Helical" evidence="1">
    <location>
        <begin position="579"/>
        <end position="599"/>
    </location>
</feature>
<dbReference type="Proteomes" id="UP000002613">
    <property type="component" value="Chromosome"/>
</dbReference>
<keyword evidence="1" id="KW-1133">Transmembrane helix</keyword>
<name>D3S3J9_FERPA</name>
<dbReference type="STRING" id="589924.Ferp_0661"/>
<keyword evidence="1" id="KW-0812">Transmembrane</keyword>
<dbReference type="eggNOG" id="arCOG03256">
    <property type="taxonomic scope" value="Archaea"/>
</dbReference>
<dbReference type="RefSeq" id="WP_012965178.1">
    <property type="nucleotide sequence ID" value="NC_013849.1"/>
</dbReference>
<protein>
    <recommendedName>
        <fullName evidence="4">CARDB domain-containing protein</fullName>
    </recommendedName>
</protein>
<reference evidence="3" key="1">
    <citation type="submission" date="2010-02" db="EMBL/GenBank/DDBJ databases">
        <title>Complete sequence of Ferroglobus placidus DSM 10642.</title>
        <authorList>
            <consortium name="US DOE Joint Genome Institute"/>
            <person name="Lucas S."/>
            <person name="Copeland A."/>
            <person name="Lapidus A."/>
            <person name="Cheng J.-F."/>
            <person name="Bruce D."/>
            <person name="Goodwin L."/>
            <person name="Pitluck S."/>
            <person name="Saunders E."/>
            <person name="Brettin T."/>
            <person name="Detter J.C."/>
            <person name="Han C."/>
            <person name="Tapia R."/>
            <person name="Larimer F."/>
            <person name="Land M."/>
            <person name="Hauser L."/>
            <person name="Kyrpides N."/>
            <person name="Ivanova N."/>
            <person name="Holmes D."/>
            <person name="Lovley D."/>
            <person name="Kyrpides N."/>
            <person name="Anderson I.J."/>
            <person name="Woyke T."/>
        </authorList>
    </citation>
    <scope>NUCLEOTIDE SEQUENCE [LARGE SCALE GENOMIC DNA]</scope>
    <source>
        <strain evidence="3">DSM 10642 / AEDII12DO</strain>
    </source>
</reference>
<dbReference type="HOGENOM" id="CLU_426198_0_0_2"/>
<reference evidence="2 3" key="2">
    <citation type="journal article" date="2011" name="Stand. Genomic Sci.">
        <title>Complete genome sequence of Ferroglobus placidus AEDII12DO.</title>
        <authorList>
            <person name="Anderson I."/>
            <person name="Risso C."/>
            <person name="Holmes D."/>
            <person name="Lucas S."/>
            <person name="Copeland A."/>
            <person name="Lapidus A."/>
            <person name="Cheng J.F."/>
            <person name="Bruce D."/>
            <person name="Goodwin L."/>
            <person name="Pitluck S."/>
            <person name="Saunders E."/>
            <person name="Brettin T."/>
            <person name="Detter J.C."/>
            <person name="Han C."/>
            <person name="Tapia R."/>
            <person name="Larimer F."/>
            <person name="Land M."/>
            <person name="Hauser L."/>
            <person name="Woyke T."/>
            <person name="Lovley D."/>
            <person name="Kyrpides N."/>
            <person name="Ivanova N."/>
        </authorList>
    </citation>
    <scope>NUCLEOTIDE SEQUENCE [LARGE SCALE GENOMIC DNA]</scope>
    <source>
        <strain evidence="3">DSM 10642 / AEDII12DO</strain>
    </source>
</reference>
<keyword evidence="3" id="KW-1185">Reference proteome</keyword>
<dbReference type="AlphaFoldDB" id="D3S3J9"/>